<protein>
    <submittedName>
        <fullName evidence="5">Putative sugar transferase EpsL</fullName>
        <ecNumber evidence="5">2.-.-.-</ecNumber>
    </submittedName>
</protein>
<dbReference type="InterPro" id="IPR003362">
    <property type="entry name" value="Bact_transf"/>
</dbReference>
<evidence type="ECO:0000259" key="4">
    <source>
        <dbReference type="Pfam" id="PF02397"/>
    </source>
</evidence>
<feature type="domain" description="Bacterial sugar transferase" evidence="4">
    <location>
        <begin position="28"/>
        <end position="216"/>
    </location>
</feature>
<reference evidence="6" key="1">
    <citation type="submission" date="2015-09" db="EMBL/GenBank/DDBJ databases">
        <authorList>
            <person name="Rodrigo-Torres Lidia"/>
            <person name="Arahal R.David."/>
        </authorList>
    </citation>
    <scope>NUCLEOTIDE SEQUENCE [LARGE SCALE GENOMIC DNA]</scope>
    <source>
        <strain evidence="6">CECT 5114</strain>
    </source>
</reference>
<dbReference type="STRING" id="1715691.TA5113_02390"/>
<dbReference type="GO" id="GO:0016780">
    <property type="term" value="F:phosphotransferase activity, for other substituted phosphate groups"/>
    <property type="evidence" value="ECO:0007669"/>
    <property type="project" value="TreeGrafter"/>
</dbReference>
<organism evidence="5 6">
    <name type="scientific">Cognatishimia activa</name>
    <dbReference type="NCBI Taxonomy" id="1715691"/>
    <lineage>
        <taxon>Bacteria</taxon>
        <taxon>Pseudomonadati</taxon>
        <taxon>Pseudomonadota</taxon>
        <taxon>Alphaproteobacteria</taxon>
        <taxon>Rhodobacterales</taxon>
        <taxon>Paracoccaceae</taxon>
        <taxon>Cognatishimia</taxon>
    </lineage>
</organism>
<keyword evidence="6" id="KW-1185">Reference proteome</keyword>
<evidence type="ECO:0000256" key="1">
    <source>
        <dbReference type="ARBA" id="ARBA00006464"/>
    </source>
</evidence>
<keyword evidence="5" id="KW-0808">Transferase</keyword>
<keyword evidence="2" id="KW-0270">Exopolysaccharide synthesis</keyword>
<dbReference type="EMBL" id="CYUE01000006">
    <property type="protein sequence ID" value="CUK24954.1"/>
    <property type="molecule type" value="Genomic_DNA"/>
</dbReference>
<feature type="transmembrane region" description="Helical" evidence="3">
    <location>
        <begin position="33"/>
        <end position="56"/>
    </location>
</feature>
<comment type="similarity">
    <text evidence="1">Belongs to the bacterial sugar transferase family.</text>
</comment>
<accession>A0A0P1IMQ4</accession>
<gene>
    <name evidence="5" type="primary">epsL_1</name>
    <name evidence="5" type="ORF">TA5114_00743</name>
</gene>
<dbReference type="EC" id="2.-.-.-" evidence="5"/>
<dbReference type="OrthoDB" id="9808602at2"/>
<name>A0A0P1IMQ4_9RHOB</name>
<dbReference type="Proteomes" id="UP000051184">
    <property type="component" value="Unassembled WGS sequence"/>
</dbReference>
<dbReference type="PANTHER" id="PTHR30576:SF10">
    <property type="entry name" value="SLL5057 PROTEIN"/>
    <property type="match status" value="1"/>
</dbReference>
<evidence type="ECO:0000256" key="3">
    <source>
        <dbReference type="SAM" id="Phobius"/>
    </source>
</evidence>
<dbReference type="RefSeq" id="WP_058313971.1">
    <property type="nucleotide sequence ID" value="NZ_CYTO01000024.1"/>
</dbReference>
<keyword evidence="3" id="KW-0472">Membrane</keyword>
<dbReference type="GO" id="GO:0000271">
    <property type="term" value="P:polysaccharide biosynthetic process"/>
    <property type="evidence" value="ECO:0007669"/>
    <property type="project" value="UniProtKB-KW"/>
</dbReference>
<proteinExistence type="inferred from homology"/>
<dbReference type="PANTHER" id="PTHR30576">
    <property type="entry name" value="COLANIC BIOSYNTHESIS UDP-GLUCOSE LIPID CARRIER TRANSFERASE"/>
    <property type="match status" value="1"/>
</dbReference>
<evidence type="ECO:0000313" key="5">
    <source>
        <dbReference type="EMBL" id="CUK24954.1"/>
    </source>
</evidence>
<sequence>MAYFERRAHAPVLGTNSAAPALYRGFFKRVLDLFAVAILLVPVSIVVLIASVAISLNGGSPFYRQQRVGKNGREFSMLKLRSMVADADTILSDYLAQNPEARAEWDEKQKLRNDPRITSVGRFIRKTSLDELPQLWNVLKGDMSLVGPRPMMPCQQEIYPGRCYYEMRPGITGLWQVSERNETSFAQRAFYDSQYLDELSLKSDLSLMIKTVSVVVRANGH</sequence>
<dbReference type="AlphaFoldDB" id="A0A0P1IMQ4"/>
<evidence type="ECO:0000313" key="6">
    <source>
        <dbReference type="Proteomes" id="UP000051184"/>
    </source>
</evidence>
<keyword evidence="3" id="KW-1133">Transmembrane helix</keyword>
<keyword evidence="3" id="KW-0812">Transmembrane</keyword>
<evidence type="ECO:0000256" key="2">
    <source>
        <dbReference type="ARBA" id="ARBA00023169"/>
    </source>
</evidence>
<dbReference type="Pfam" id="PF02397">
    <property type="entry name" value="Bac_transf"/>
    <property type="match status" value="1"/>
</dbReference>